<sequence length="245" mass="27474">MQRLGGSVIHTDATSSSAKKGETLEDSVSVMASYSDVVVLRHPEPGAVARAARHCRKPIINAGDGIGEHPTQALLDVFTIREEIGTVNGLTITMVGDLKNGRTVHSLARLLTLYQVQLQYVSPRGLGMPKHITEFVASKGIPQRVYERLEDVLEDTHVLYMTRIQRERFQSQEEYEKTRGLLVVTPQLMTRARRRMVVMHPLPRVDEISPEFDSDPRAAYFRQAEYGMYVRMALLSMVAGVNPLT</sequence>
<accession>A0ACC2QU77</accession>
<dbReference type="EMBL" id="CM056791">
    <property type="protein sequence ID" value="KAJ8725621.1"/>
    <property type="molecule type" value="Genomic_DNA"/>
</dbReference>
<reference evidence="1" key="1">
    <citation type="submission" date="2023-03" db="EMBL/GenBank/DDBJ databases">
        <title>Chromosome-level genomes of two armyworms, Mythimna separata and Mythimna loreyi, provide insights into the biosynthesis and reception of sex pheromones.</title>
        <authorList>
            <person name="Zhao H."/>
        </authorList>
    </citation>
    <scope>NUCLEOTIDE SEQUENCE</scope>
    <source>
        <strain evidence="1">BeijingLab</strain>
    </source>
</reference>
<name>A0ACC2QU77_9NEOP</name>
<protein>
    <submittedName>
        <fullName evidence="1">Uncharacterized protein</fullName>
    </submittedName>
</protein>
<dbReference type="Proteomes" id="UP001231649">
    <property type="component" value="Chromosome 15"/>
</dbReference>
<proteinExistence type="predicted"/>
<keyword evidence="2" id="KW-1185">Reference proteome</keyword>
<gene>
    <name evidence="1" type="ORF">PYW08_003804</name>
</gene>
<evidence type="ECO:0000313" key="2">
    <source>
        <dbReference type="Proteomes" id="UP001231649"/>
    </source>
</evidence>
<comment type="caution">
    <text evidence="1">The sequence shown here is derived from an EMBL/GenBank/DDBJ whole genome shotgun (WGS) entry which is preliminary data.</text>
</comment>
<organism evidence="1 2">
    <name type="scientific">Mythimna loreyi</name>
    <dbReference type="NCBI Taxonomy" id="667449"/>
    <lineage>
        <taxon>Eukaryota</taxon>
        <taxon>Metazoa</taxon>
        <taxon>Ecdysozoa</taxon>
        <taxon>Arthropoda</taxon>
        <taxon>Hexapoda</taxon>
        <taxon>Insecta</taxon>
        <taxon>Pterygota</taxon>
        <taxon>Neoptera</taxon>
        <taxon>Endopterygota</taxon>
        <taxon>Lepidoptera</taxon>
        <taxon>Glossata</taxon>
        <taxon>Ditrysia</taxon>
        <taxon>Noctuoidea</taxon>
        <taxon>Noctuidae</taxon>
        <taxon>Noctuinae</taxon>
        <taxon>Hadenini</taxon>
        <taxon>Mythimna</taxon>
    </lineage>
</organism>
<evidence type="ECO:0000313" key="1">
    <source>
        <dbReference type="EMBL" id="KAJ8725621.1"/>
    </source>
</evidence>